<keyword evidence="2" id="KW-0812">Transmembrane</keyword>
<feature type="signal peptide" evidence="3">
    <location>
        <begin position="1"/>
        <end position="23"/>
    </location>
</feature>
<sequence>MRHPTQLGSLLALLFFLLSPGTASDPLPYNPTRILLAPNSTFAYFFEPSNTQGVLRVVDIQDAFATSTLSPTTLMGSLPFLNDNELVAYIPIVEPSGDITVVAGSCSAGPGETKLWRFQPDLGKGDGSGTWTSQQTLADGSEASGLPGMTFLGNAVGFAADVSGNAMDLDYYIFGGMCPFPNSTAETWVSAANYSNAMLSFSPSGNGYDIAAAANRAPPVAEAGFTMTGLTPTFSVRSNSGNQTQQQDFLLLGGHTQEAFLNMSQIALYSLPQESWTFLSVQQPSSTKTDLALAARQAATEIEPRSGHTAVLSEDGTQVVVFGGWVGDVSTPAMPQLAILHLGSEYGGDEAEAWSWTIPSQESTGLVAGEGIYGHGATLLPGGVMMVAGGYSIPASPSKRNVKRAASEKTYLFNATTGASIDTYNPPAYVAQFPSAKASSDGPLRKTSQQTGLGVGLGVGVVALLVLIFFYFWYARRLRRAREERERELVHSSDGSYAAHEEPFLSSGGIDGRGGDPWAMKDNPNNPDGMAQAGSTGLFVNALSPTRGLRKGLISKPYNYEQAPRYDENRANRGSGGIHPILERQDEDETSQDGHVFATPLPIQKIYQAERGYETSPERRQRELEAILSRNNPKNPFADPPPNPLGSHPVSPVSPIREDFFQRGTNTNRQGHSPTRRPLTAETEGSMNWTIVDGLAQPSENSGSTGRCSPTRTDDRTSSTLSDQSQRSVVSASSITRTMSTHTGKLLVAALAKDSAIGSFGEPSPREERGNAMSSSGRRSPFRLYNTARMPTYDVKGSMTNPAQSTDSFKTARSSFVHLQSEGEALLGGRPKDDPYHRALAAHQSTSGGGMSHLYNDDPSSTPTRRKQGWVGSLKRALTAMSTDRTFSFTAGSEVLTALADDSRTSSSSPTRPHHPTEDYGVAPRRTVSDGGALLKQKRGEKDWSEDNKTAYRRYRDDPDPGDWGEPSQSADFDGDNEWDVEGEGGKRDVQVMFTVPKARLRVVNADVERASLRSASDGAISRSESIQSLRAKRSRTEWDRVVPLPKTAEEHADDIFGTSGKKKAV</sequence>
<dbReference type="OrthoDB" id="205993at2759"/>
<dbReference type="RefSeq" id="XP_023631351.1">
    <property type="nucleotide sequence ID" value="XM_023775583.1"/>
</dbReference>
<evidence type="ECO:0000313" key="4">
    <source>
        <dbReference type="EMBL" id="CZT24627.1"/>
    </source>
</evidence>
<feature type="compositionally biased region" description="Polar residues" evidence="1">
    <location>
        <begin position="698"/>
        <end position="710"/>
    </location>
</feature>
<dbReference type="Gene3D" id="2.120.10.80">
    <property type="entry name" value="Kelch-type beta propeller"/>
    <property type="match status" value="1"/>
</dbReference>
<evidence type="ECO:0000313" key="5">
    <source>
        <dbReference type="Proteomes" id="UP000225277"/>
    </source>
</evidence>
<organism evidence="4 5">
    <name type="scientific">Ramularia collo-cygni</name>
    <dbReference type="NCBI Taxonomy" id="112498"/>
    <lineage>
        <taxon>Eukaryota</taxon>
        <taxon>Fungi</taxon>
        <taxon>Dikarya</taxon>
        <taxon>Ascomycota</taxon>
        <taxon>Pezizomycotina</taxon>
        <taxon>Dothideomycetes</taxon>
        <taxon>Dothideomycetidae</taxon>
        <taxon>Mycosphaerellales</taxon>
        <taxon>Mycosphaerellaceae</taxon>
        <taxon>Ramularia</taxon>
    </lineage>
</organism>
<keyword evidence="2" id="KW-1133">Transmembrane helix</keyword>
<dbReference type="EMBL" id="FJUY01000022">
    <property type="protein sequence ID" value="CZT24627.1"/>
    <property type="molecule type" value="Genomic_DNA"/>
</dbReference>
<keyword evidence="3" id="KW-0732">Signal</keyword>
<feature type="region of interest" description="Disordered" evidence="1">
    <location>
        <begin position="900"/>
        <end position="984"/>
    </location>
</feature>
<feature type="region of interest" description="Disordered" evidence="1">
    <location>
        <begin position="1015"/>
        <end position="1036"/>
    </location>
</feature>
<feature type="region of interest" description="Disordered" evidence="1">
    <location>
        <begin position="843"/>
        <end position="870"/>
    </location>
</feature>
<keyword evidence="5" id="KW-1185">Reference proteome</keyword>
<protein>
    <recommendedName>
        <fullName evidence="6">Galactose oxidase</fullName>
    </recommendedName>
</protein>
<dbReference type="GeneID" id="35605399"/>
<feature type="region of interest" description="Disordered" evidence="1">
    <location>
        <begin position="1047"/>
        <end position="1066"/>
    </location>
</feature>
<evidence type="ECO:0000256" key="2">
    <source>
        <dbReference type="SAM" id="Phobius"/>
    </source>
</evidence>
<feature type="region of interest" description="Disordered" evidence="1">
    <location>
        <begin position="490"/>
        <end position="534"/>
    </location>
</feature>
<dbReference type="Proteomes" id="UP000225277">
    <property type="component" value="Unassembled WGS sequence"/>
</dbReference>
<proteinExistence type="predicted"/>
<feature type="transmembrane region" description="Helical" evidence="2">
    <location>
        <begin position="453"/>
        <end position="475"/>
    </location>
</feature>
<reference evidence="4 5" key="1">
    <citation type="submission" date="2016-03" db="EMBL/GenBank/DDBJ databases">
        <authorList>
            <person name="Ploux O."/>
        </authorList>
    </citation>
    <scope>NUCLEOTIDE SEQUENCE [LARGE SCALE GENOMIC DNA]</scope>
    <source>
        <strain evidence="4 5">URUG2</strain>
    </source>
</reference>
<evidence type="ECO:0000256" key="3">
    <source>
        <dbReference type="SAM" id="SignalP"/>
    </source>
</evidence>
<feature type="chain" id="PRO_5013736765" description="Galactose oxidase" evidence="3">
    <location>
        <begin position="24"/>
        <end position="1066"/>
    </location>
</feature>
<accession>A0A2D3V2Y5</accession>
<feature type="compositionally biased region" description="Acidic residues" evidence="1">
    <location>
        <begin position="973"/>
        <end position="983"/>
    </location>
</feature>
<gene>
    <name evidence="4" type="ORF">RCC_10352</name>
</gene>
<evidence type="ECO:0000256" key="1">
    <source>
        <dbReference type="SAM" id="MobiDB-lite"/>
    </source>
</evidence>
<keyword evidence="2" id="KW-0472">Membrane</keyword>
<feature type="region of interest" description="Disordered" evidence="1">
    <location>
        <begin position="630"/>
        <end position="735"/>
    </location>
</feature>
<feature type="compositionally biased region" description="Low complexity" evidence="1">
    <location>
        <begin position="718"/>
        <end position="728"/>
    </location>
</feature>
<feature type="region of interest" description="Disordered" evidence="1">
    <location>
        <begin position="758"/>
        <end position="779"/>
    </location>
</feature>
<feature type="compositionally biased region" description="Polar residues" evidence="1">
    <location>
        <begin position="663"/>
        <end position="673"/>
    </location>
</feature>
<evidence type="ECO:0008006" key="6">
    <source>
        <dbReference type="Google" id="ProtNLM"/>
    </source>
</evidence>
<dbReference type="InterPro" id="IPR015915">
    <property type="entry name" value="Kelch-typ_b-propeller"/>
</dbReference>
<dbReference type="InterPro" id="IPR011043">
    <property type="entry name" value="Gal_Oxase/kelch_b-propeller"/>
</dbReference>
<feature type="compositionally biased region" description="Basic and acidic residues" evidence="1">
    <location>
        <begin position="938"/>
        <end position="959"/>
    </location>
</feature>
<dbReference type="AlphaFoldDB" id="A0A2D3V2Y5"/>
<dbReference type="SUPFAM" id="SSF50965">
    <property type="entry name" value="Galactose oxidase, central domain"/>
    <property type="match status" value="1"/>
</dbReference>
<name>A0A2D3V2Y5_9PEZI</name>
<dbReference type="STRING" id="112498.A0A2D3V2Y5"/>